<comment type="similarity">
    <text evidence="3">Belongs to the lysine N(6)-hydroxylase/L-ornithine N(5)-oxygenase family.</text>
</comment>
<keyword evidence="10" id="KW-0503">Monooxygenase</keyword>
<proteinExistence type="inferred from homology"/>
<sequence>MDTTGRPSEEIYDVVGIGFGPSNMALAIALEEHEATSPEQPIRSHFFERQLMFGWHRNMLLPSTTMQISFLKDLVTFRNPVSRYSFISFLHASDRLVQFVNNQDFYPTRHEFHQYLEWAASSLSDRVTYGTEVTAIRPVADADGQPGLLDVEVRGADGTTSVVTARNVAISTGLVPRLPDGMSAGARVWHSSEFLSRYQQQPPHELRNVAVVGAGQSAAEITRFLYDSLPHAEVSAILPSYGYSVADDTPFANQIFDPNAVDEYYFGTERARDSFWRYHRNTNYSVVDADVIRALYQRSYDEQVRGSQRLHFRNLTRVAEIEHLGDATKVVLHSVLDGTQEHIVVDALVFATGYDGLDPARLLGDDFDRNFKRDESGRHQVTRDYRLVTATGLTCGVYLQGGTEHTHGLSSALLSNIAVRSGEIADSIVLRRTRAELADAQLAHSAV</sequence>
<evidence type="ECO:0000256" key="15">
    <source>
        <dbReference type="ARBA" id="ARBA00048407"/>
    </source>
</evidence>
<comment type="caution">
    <text evidence="16">The sequence shown here is derived from an EMBL/GenBank/DDBJ whole genome shotgun (WGS) entry which is preliminary data.</text>
</comment>
<dbReference type="SUPFAM" id="SSF51905">
    <property type="entry name" value="FAD/NAD(P)-binding domain"/>
    <property type="match status" value="2"/>
</dbReference>
<keyword evidence="17" id="KW-1185">Reference proteome</keyword>
<reference evidence="16 17" key="1">
    <citation type="submission" date="2020-02" db="EMBL/GenBank/DDBJ databases">
        <title>Whole-genome analyses of novel actinobacteria.</title>
        <authorList>
            <person name="Sahin N."/>
            <person name="Tokatli A."/>
        </authorList>
    </citation>
    <scope>NUCLEOTIDE SEQUENCE [LARGE SCALE GENOMIC DNA]</scope>
    <source>
        <strain evidence="16 17">YC504</strain>
    </source>
</reference>
<evidence type="ECO:0000256" key="1">
    <source>
        <dbReference type="ARBA" id="ARBA00001974"/>
    </source>
</evidence>
<dbReference type="PANTHER" id="PTHR42802">
    <property type="entry name" value="MONOOXYGENASE"/>
    <property type="match status" value="1"/>
</dbReference>
<evidence type="ECO:0000256" key="10">
    <source>
        <dbReference type="ARBA" id="ARBA00023033"/>
    </source>
</evidence>
<evidence type="ECO:0000256" key="4">
    <source>
        <dbReference type="ARBA" id="ARBA00013076"/>
    </source>
</evidence>
<dbReference type="PANTHER" id="PTHR42802:SF1">
    <property type="entry name" value="L-ORNITHINE N(5)-MONOOXYGENASE"/>
    <property type="match status" value="1"/>
</dbReference>
<dbReference type="PRINTS" id="PR00368">
    <property type="entry name" value="FADPNR"/>
</dbReference>
<evidence type="ECO:0000256" key="14">
    <source>
        <dbReference type="ARBA" id="ARBA00032738"/>
    </source>
</evidence>
<dbReference type="EC" id="1.14.13.59" evidence="4"/>
<evidence type="ECO:0000256" key="3">
    <source>
        <dbReference type="ARBA" id="ARBA00007588"/>
    </source>
</evidence>
<dbReference type="InterPro" id="IPR025700">
    <property type="entry name" value="Lys/Orn_oxygenase"/>
</dbReference>
<dbReference type="AlphaFoldDB" id="A0A6G4XCT7"/>
<keyword evidence="9" id="KW-0560">Oxidoreductase</keyword>
<evidence type="ECO:0000256" key="8">
    <source>
        <dbReference type="ARBA" id="ARBA00022857"/>
    </source>
</evidence>
<evidence type="ECO:0000256" key="9">
    <source>
        <dbReference type="ARBA" id="ARBA00023002"/>
    </source>
</evidence>
<dbReference type="EMBL" id="JAAKZW010000003">
    <property type="protein sequence ID" value="NGO74461.1"/>
    <property type="molecule type" value="Genomic_DNA"/>
</dbReference>
<dbReference type="RefSeq" id="WP_165329981.1">
    <property type="nucleotide sequence ID" value="NZ_JAAKZW010000003.1"/>
</dbReference>
<comment type="cofactor">
    <cofactor evidence="1">
        <name>FAD</name>
        <dbReference type="ChEBI" id="CHEBI:57692"/>
    </cofactor>
</comment>
<evidence type="ECO:0000256" key="12">
    <source>
        <dbReference type="ARBA" id="ARBA00031158"/>
    </source>
</evidence>
<dbReference type="Pfam" id="PF13434">
    <property type="entry name" value="Lys_Orn_oxgnase"/>
    <property type="match status" value="1"/>
</dbReference>
<evidence type="ECO:0000256" key="5">
    <source>
        <dbReference type="ARBA" id="ARBA00016406"/>
    </source>
</evidence>
<comment type="catalytic activity">
    <reaction evidence="15">
        <text>L-lysine + NADPH + O2 = N(6)-hydroxy-L-lysine + NADP(+) + H2O</text>
        <dbReference type="Rhea" id="RHEA:23228"/>
        <dbReference type="ChEBI" id="CHEBI:15377"/>
        <dbReference type="ChEBI" id="CHEBI:15379"/>
        <dbReference type="ChEBI" id="CHEBI:32551"/>
        <dbReference type="ChEBI" id="CHEBI:57783"/>
        <dbReference type="ChEBI" id="CHEBI:57820"/>
        <dbReference type="ChEBI" id="CHEBI:58349"/>
        <dbReference type="EC" id="1.14.13.59"/>
    </reaction>
</comment>
<keyword evidence="7" id="KW-0274">FAD</keyword>
<evidence type="ECO:0000256" key="6">
    <source>
        <dbReference type="ARBA" id="ARBA00022630"/>
    </source>
</evidence>
<evidence type="ECO:0000256" key="11">
    <source>
        <dbReference type="ARBA" id="ARBA00029939"/>
    </source>
</evidence>
<organism evidence="16 17">
    <name type="scientific">Streptomyces mesophilus</name>
    <dbReference type="NCBI Taxonomy" id="1775132"/>
    <lineage>
        <taxon>Bacteria</taxon>
        <taxon>Bacillati</taxon>
        <taxon>Actinomycetota</taxon>
        <taxon>Actinomycetes</taxon>
        <taxon>Kitasatosporales</taxon>
        <taxon>Streptomycetaceae</taxon>
        <taxon>Streptomyces</taxon>
    </lineage>
</organism>
<name>A0A6G4XCT7_9ACTN</name>
<comment type="pathway">
    <text evidence="2">Siderophore biosynthesis.</text>
</comment>
<keyword evidence="8" id="KW-0521">NADP</keyword>
<evidence type="ECO:0000313" key="16">
    <source>
        <dbReference type="EMBL" id="NGO74461.1"/>
    </source>
</evidence>
<dbReference type="Proteomes" id="UP000481109">
    <property type="component" value="Unassembled WGS sequence"/>
</dbReference>
<evidence type="ECO:0000256" key="7">
    <source>
        <dbReference type="ARBA" id="ARBA00022827"/>
    </source>
</evidence>
<keyword evidence="6" id="KW-0285">Flavoprotein</keyword>
<accession>A0A6G4XCT7</accession>
<evidence type="ECO:0000313" key="17">
    <source>
        <dbReference type="Proteomes" id="UP000481109"/>
    </source>
</evidence>
<gene>
    <name evidence="16" type="ORF">G6045_02000</name>
</gene>
<protein>
    <recommendedName>
        <fullName evidence="5">L-lysine N6-monooxygenase MbtG</fullName>
        <ecNumber evidence="4">1.14.13.59</ecNumber>
    </recommendedName>
    <alternativeName>
        <fullName evidence="14">Lysine 6-N-hydroxylase</fullName>
    </alternativeName>
    <alternativeName>
        <fullName evidence="13">Lysine N6-hydroxylase</fullName>
    </alternativeName>
    <alternativeName>
        <fullName evidence="11">Lysine-N-oxygenase</fullName>
    </alternativeName>
    <alternativeName>
        <fullName evidence="12">Mycobactin synthase protein G</fullName>
    </alternativeName>
</protein>
<dbReference type="InterPro" id="IPR036188">
    <property type="entry name" value="FAD/NAD-bd_sf"/>
</dbReference>
<evidence type="ECO:0000256" key="2">
    <source>
        <dbReference type="ARBA" id="ARBA00004924"/>
    </source>
</evidence>
<evidence type="ECO:0000256" key="13">
    <source>
        <dbReference type="ARBA" id="ARBA00032493"/>
    </source>
</evidence>
<dbReference type="Gene3D" id="3.50.50.60">
    <property type="entry name" value="FAD/NAD(P)-binding domain"/>
    <property type="match status" value="1"/>
</dbReference>
<dbReference type="GO" id="GO:0047091">
    <property type="term" value="F:L-lysine 6-monooxygenase (NADPH) activity"/>
    <property type="evidence" value="ECO:0007669"/>
    <property type="project" value="UniProtKB-EC"/>
</dbReference>